<evidence type="ECO:0000256" key="1">
    <source>
        <dbReference type="ARBA" id="ARBA00022670"/>
    </source>
</evidence>
<accession>A0AAD8GW05</accession>
<keyword evidence="5" id="KW-0482">Metalloprotease</keyword>
<comment type="caution">
    <text evidence="6">The sequence shown here is derived from an EMBL/GenBank/DDBJ whole genome shotgun (WGS) entry which is preliminary data.</text>
</comment>
<reference evidence="6" key="1">
    <citation type="submission" date="2023-02" db="EMBL/GenBank/DDBJ databases">
        <title>Genome of toxic invasive species Heracleum sosnowskyi carries increased number of genes despite the absence of recent whole-genome duplications.</title>
        <authorList>
            <person name="Schelkunov M."/>
            <person name="Shtratnikova V."/>
            <person name="Makarenko M."/>
            <person name="Klepikova A."/>
            <person name="Omelchenko D."/>
            <person name="Novikova G."/>
            <person name="Obukhova E."/>
            <person name="Bogdanov V."/>
            <person name="Penin A."/>
            <person name="Logacheva M."/>
        </authorList>
    </citation>
    <scope>NUCLEOTIDE SEQUENCE</scope>
    <source>
        <strain evidence="6">Hsosn_3</strain>
        <tissue evidence="6">Leaf</tissue>
    </source>
</reference>
<dbReference type="GO" id="GO:0005739">
    <property type="term" value="C:mitochondrion"/>
    <property type="evidence" value="ECO:0007669"/>
    <property type="project" value="TreeGrafter"/>
</dbReference>
<keyword evidence="1" id="KW-0645">Protease</keyword>
<evidence type="ECO:0000256" key="3">
    <source>
        <dbReference type="ARBA" id="ARBA00022801"/>
    </source>
</evidence>
<dbReference type="InterPro" id="IPR050361">
    <property type="entry name" value="MPP/UQCRC_Complex"/>
</dbReference>
<keyword evidence="4" id="KW-0862">Zinc</keyword>
<evidence type="ECO:0000313" key="7">
    <source>
        <dbReference type="Proteomes" id="UP001237642"/>
    </source>
</evidence>
<evidence type="ECO:0000256" key="4">
    <source>
        <dbReference type="ARBA" id="ARBA00022833"/>
    </source>
</evidence>
<name>A0AAD8GW05_9APIA</name>
<dbReference type="AlphaFoldDB" id="A0AAD8GW05"/>
<evidence type="ECO:0000256" key="5">
    <source>
        <dbReference type="ARBA" id="ARBA00023049"/>
    </source>
</evidence>
<keyword evidence="7" id="KW-1185">Reference proteome</keyword>
<dbReference type="Proteomes" id="UP001237642">
    <property type="component" value="Unassembled WGS sequence"/>
</dbReference>
<keyword evidence="2" id="KW-0479">Metal-binding</keyword>
<reference evidence="6" key="2">
    <citation type="submission" date="2023-05" db="EMBL/GenBank/DDBJ databases">
        <authorList>
            <person name="Schelkunov M.I."/>
        </authorList>
    </citation>
    <scope>NUCLEOTIDE SEQUENCE</scope>
    <source>
        <strain evidence="6">Hsosn_3</strain>
        <tissue evidence="6">Leaf</tissue>
    </source>
</reference>
<dbReference type="EMBL" id="JAUIZM010000011">
    <property type="protein sequence ID" value="KAK1355063.1"/>
    <property type="molecule type" value="Genomic_DNA"/>
</dbReference>
<protein>
    <submittedName>
        <fullName evidence="6">Uncharacterized protein</fullName>
    </submittedName>
</protein>
<dbReference type="SUPFAM" id="SSF63411">
    <property type="entry name" value="LuxS/MPP-like metallohydrolase"/>
    <property type="match status" value="1"/>
</dbReference>
<organism evidence="6 7">
    <name type="scientific">Heracleum sosnowskyi</name>
    <dbReference type="NCBI Taxonomy" id="360622"/>
    <lineage>
        <taxon>Eukaryota</taxon>
        <taxon>Viridiplantae</taxon>
        <taxon>Streptophyta</taxon>
        <taxon>Embryophyta</taxon>
        <taxon>Tracheophyta</taxon>
        <taxon>Spermatophyta</taxon>
        <taxon>Magnoliopsida</taxon>
        <taxon>eudicotyledons</taxon>
        <taxon>Gunneridae</taxon>
        <taxon>Pentapetalae</taxon>
        <taxon>asterids</taxon>
        <taxon>campanulids</taxon>
        <taxon>Apiales</taxon>
        <taxon>Apiaceae</taxon>
        <taxon>Apioideae</taxon>
        <taxon>apioid superclade</taxon>
        <taxon>Tordylieae</taxon>
        <taxon>Tordyliinae</taxon>
        <taxon>Heracleum</taxon>
    </lineage>
</organism>
<keyword evidence="3" id="KW-0378">Hydrolase</keyword>
<dbReference type="PANTHER" id="PTHR11851:SF149">
    <property type="entry name" value="GH01077P"/>
    <property type="match status" value="1"/>
</dbReference>
<dbReference type="PANTHER" id="PTHR11851">
    <property type="entry name" value="METALLOPROTEASE"/>
    <property type="match status" value="1"/>
</dbReference>
<sequence length="257" mass="29563">MNLLPFLGPLLRKSSEARRNLSVIKRLRDRENLQVKDELYDQRKTVVKITGNEGCGKKRYISSETIIKMRMSAASSNLFATILPITYVVDERPYVDLFMSSQCKFRVIGQEFTKAGWGFPDCLDDLAYSVMYEITKLCHKVSQDDVVRARNQLKSSLLLHMDGSSPVAEDIGRQTTGRLSEWSENLGIIRRCIDSIVDKILTPPSKVTWPYTYTRPGYSGKRHQSVPKDWWTEESMQLHRDCLCSWKYDFGSMSLTV</sequence>
<dbReference type="GO" id="GO:0046872">
    <property type="term" value="F:metal ion binding"/>
    <property type="evidence" value="ECO:0007669"/>
    <property type="project" value="UniProtKB-KW"/>
</dbReference>
<gene>
    <name evidence="6" type="ORF">POM88_048319</name>
</gene>
<dbReference type="InterPro" id="IPR011249">
    <property type="entry name" value="Metalloenz_LuxS/M16"/>
</dbReference>
<dbReference type="GO" id="GO:0006508">
    <property type="term" value="P:proteolysis"/>
    <property type="evidence" value="ECO:0007669"/>
    <property type="project" value="UniProtKB-KW"/>
</dbReference>
<evidence type="ECO:0000256" key="2">
    <source>
        <dbReference type="ARBA" id="ARBA00022723"/>
    </source>
</evidence>
<dbReference type="GO" id="GO:0008237">
    <property type="term" value="F:metallopeptidase activity"/>
    <property type="evidence" value="ECO:0007669"/>
    <property type="project" value="UniProtKB-KW"/>
</dbReference>
<evidence type="ECO:0000313" key="6">
    <source>
        <dbReference type="EMBL" id="KAK1355063.1"/>
    </source>
</evidence>
<dbReference type="Gene3D" id="3.30.830.10">
    <property type="entry name" value="Metalloenzyme, LuxS/M16 peptidase-like"/>
    <property type="match status" value="1"/>
</dbReference>
<proteinExistence type="predicted"/>